<feature type="transmembrane region" description="Helical" evidence="1">
    <location>
        <begin position="262"/>
        <end position="282"/>
    </location>
</feature>
<proteinExistence type="predicted"/>
<feature type="transmembrane region" description="Helical" evidence="1">
    <location>
        <begin position="302"/>
        <end position="322"/>
    </location>
</feature>
<keyword evidence="1" id="KW-0812">Transmembrane</keyword>
<keyword evidence="3" id="KW-1185">Reference proteome</keyword>
<name>A0ABR8XBH5_9BACL</name>
<dbReference type="RefSeq" id="WP_191707076.1">
    <property type="nucleotide sequence ID" value="NZ_JACSQA010000008.1"/>
</dbReference>
<feature type="transmembrane region" description="Helical" evidence="1">
    <location>
        <begin position="76"/>
        <end position="102"/>
    </location>
</feature>
<dbReference type="EMBL" id="JACSQA010000008">
    <property type="protein sequence ID" value="MBD8026579.1"/>
    <property type="molecule type" value="Genomic_DNA"/>
</dbReference>
<gene>
    <name evidence="2" type="ORF">H9636_07915</name>
</gene>
<dbReference type="Proteomes" id="UP000640930">
    <property type="component" value="Unassembled WGS sequence"/>
</dbReference>
<evidence type="ECO:0000313" key="3">
    <source>
        <dbReference type="Proteomes" id="UP000640930"/>
    </source>
</evidence>
<dbReference type="Pfam" id="PF22564">
    <property type="entry name" value="HAAS"/>
    <property type="match status" value="1"/>
</dbReference>
<keyword evidence="1" id="KW-0472">Membrane</keyword>
<protein>
    <submittedName>
        <fullName evidence="2">Uncharacterized protein</fullName>
    </submittedName>
</protein>
<evidence type="ECO:0000313" key="2">
    <source>
        <dbReference type="EMBL" id="MBD8026579.1"/>
    </source>
</evidence>
<feature type="transmembrane region" description="Helical" evidence="1">
    <location>
        <begin position="122"/>
        <end position="143"/>
    </location>
</feature>
<feature type="transmembrane region" description="Helical" evidence="1">
    <location>
        <begin position="226"/>
        <end position="250"/>
    </location>
</feature>
<keyword evidence="1" id="KW-1133">Transmembrane helix</keyword>
<sequence>MNLIDVYIHEVTRRLPEKSREDIGLELKSSIEDMLPEGHSEKDIKQVLDQLGNPATLASNYSDRPMHLIGPKYFDLYISFLKMIVPIAAVIALISVAATQFLAFERGDTVLNVALDIFVLSIWRIIEVFIQVFFWLTVMFAIVERVDGIKDNQPRTMSLNKWTSDDLKNIVYIPKKRAISKRYIFVSLLWTAIWATFYFFASHLVGVYEKTDEGLTFIMPSLNQDVLNSFSSLVVIVIGAEIALALYQLFKGQWTKKVAMLNVLREVIGSIVLIIVIIHPNLFNPDFLTYLADNFTISSEDVRKFIIMAVMLFPIFSIWNCVDGFRKANSR</sequence>
<evidence type="ECO:0000256" key="1">
    <source>
        <dbReference type="SAM" id="Phobius"/>
    </source>
</evidence>
<organism evidence="2 3">
    <name type="scientific">Ureibacillus galli</name>
    <dbReference type="NCBI Taxonomy" id="2762222"/>
    <lineage>
        <taxon>Bacteria</taxon>
        <taxon>Bacillati</taxon>
        <taxon>Bacillota</taxon>
        <taxon>Bacilli</taxon>
        <taxon>Bacillales</taxon>
        <taxon>Caryophanaceae</taxon>
        <taxon>Ureibacillus</taxon>
    </lineage>
</organism>
<comment type="caution">
    <text evidence="2">The sequence shown here is derived from an EMBL/GenBank/DDBJ whole genome shotgun (WGS) entry which is preliminary data.</text>
</comment>
<feature type="transmembrane region" description="Helical" evidence="1">
    <location>
        <begin position="183"/>
        <end position="206"/>
    </location>
</feature>
<accession>A0ABR8XBH5</accession>
<reference evidence="2 3" key="1">
    <citation type="submission" date="2020-08" db="EMBL/GenBank/DDBJ databases">
        <title>A Genomic Blueprint of the Chicken Gut Microbiome.</title>
        <authorList>
            <person name="Gilroy R."/>
            <person name="Ravi A."/>
            <person name="Getino M."/>
            <person name="Pursley I."/>
            <person name="Horton D.L."/>
            <person name="Alikhan N.-F."/>
            <person name="Baker D."/>
            <person name="Gharbi K."/>
            <person name="Hall N."/>
            <person name="Watson M."/>
            <person name="Adriaenssens E.M."/>
            <person name="Foster-Nyarko E."/>
            <person name="Jarju S."/>
            <person name="Secka A."/>
            <person name="Antonio M."/>
            <person name="Oren A."/>
            <person name="Chaudhuri R."/>
            <person name="La Ragione R.M."/>
            <person name="Hildebrand F."/>
            <person name="Pallen M.J."/>
        </authorList>
    </citation>
    <scope>NUCLEOTIDE SEQUENCE [LARGE SCALE GENOMIC DNA]</scope>
    <source>
        <strain evidence="2 3">Re31</strain>
    </source>
</reference>